<dbReference type="InterPro" id="IPR058627">
    <property type="entry name" value="MdtA-like_C"/>
</dbReference>
<dbReference type="Gene3D" id="2.40.30.170">
    <property type="match status" value="1"/>
</dbReference>
<dbReference type="Pfam" id="PF25967">
    <property type="entry name" value="RND-MFP_C"/>
    <property type="match status" value="1"/>
</dbReference>
<keyword evidence="3" id="KW-0175">Coiled coil</keyword>
<sequence>MNKNYLGFLIAMLTLSACSNKKETSQTASATPAEVITLRASEETVTQVYPAKLEGVSDVEIRPQVSGILEKILVEEGVFVSKGQPLFQIDARPYRESYNTALAELQAVKASVNNAKIELDKIKPLVENKVYSNYQLQSAQLAYDAAVANKAQAEAKLGNAAITLAYTTIKAPVSGYVGRLFKKVGSIVAPGDVQQLTYLSDNHEIHAYFTMGEIDFTELKEKLEGANIMDKLKNAPAATLILAGSRPYNKEGRLDMIDAAFDKNTGAITLRASFPNDDGLLKSGNSGKIQLAFKQQNVVSIPQAATFEIQDKVFVYQVDKNNEVHKAPLVISGVSGQHYFVSSGVKTGDRIVLKGMGILKDGMKISPVDPKAKITKVN</sequence>
<dbReference type="PROSITE" id="PS51257">
    <property type="entry name" value="PROKAR_LIPOPROTEIN"/>
    <property type="match status" value="1"/>
</dbReference>
<dbReference type="SUPFAM" id="SSF111369">
    <property type="entry name" value="HlyD-like secretion proteins"/>
    <property type="match status" value="1"/>
</dbReference>
<comment type="similarity">
    <text evidence="2">Belongs to the membrane fusion protein (MFP) (TC 8.A.1) family.</text>
</comment>
<evidence type="ECO:0000313" key="7">
    <source>
        <dbReference type="EMBL" id="MFC0320692.1"/>
    </source>
</evidence>
<dbReference type="Proteomes" id="UP001589774">
    <property type="component" value="Unassembled WGS sequence"/>
</dbReference>
<name>A0ABV6HPU6_9SPHI</name>
<dbReference type="Gene3D" id="2.40.420.20">
    <property type="match status" value="1"/>
</dbReference>
<keyword evidence="8" id="KW-1185">Reference proteome</keyword>
<dbReference type="InterPro" id="IPR058625">
    <property type="entry name" value="MdtA-like_BSH"/>
</dbReference>
<evidence type="ECO:0000256" key="2">
    <source>
        <dbReference type="ARBA" id="ARBA00009477"/>
    </source>
</evidence>
<comment type="subcellular location">
    <subcellularLocation>
        <location evidence="1">Cell envelope</location>
    </subcellularLocation>
</comment>
<comment type="caution">
    <text evidence="7">The sequence shown here is derived from an EMBL/GenBank/DDBJ whole genome shotgun (WGS) entry which is preliminary data.</text>
</comment>
<dbReference type="InterPro" id="IPR006143">
    <property type="entry name" value="RND_pump_MFP"/>
</dbReference>
<dbReference type="NCBIfam" id="TIGR01730">
    <property type="entry name" value="RND_mfp"/>
    <property type="match status" value="1"/>
</dbReference>
<dbReference type="Pfam" id="PF25944">
    <property type="entry name" value="Beta-barrel_RND"/>
    <property type="match status" value="1"/>
</dbReference>
<evidence type="ECO:0000256" key="1">
    <source>
        <dbReference type="ARBA" id="ARBA00004196"/>
    </source>
</evidence>
<dbReference type="Gene3D" id="1.10.287.470">
    <property type="entry name" value="Helix hairpin bin"/>
    <property type="match status" value="1"/>
</dbReference>
<proteinExistence type="inferred from homology"/>
<evidence type="ECO:0000259" key="5">
    <source>
        <dbReference type="Pfam" id="PF25944"/>
    </source>
</evidence>
<feature type="domain" description="Multidrug resistance protein MdtA-like barrel-sandwich hybrid" evidence="4">
    <location>
        <begin position="59"/>
        <end position="195"/>
    </location>
</feature>
<dbReference type="RefSeq" id="WP_013668113.1">
    <property type="nucleotide sequence ID" value="NZ_JBHLWO010000002.1"/>
</dbReference>
<dbReference type="Gene3D" id="2.40.50.100">
    <property type="match status" value="1"/>
</dbReference>
<evidence type="ECO:0000256" key="3">
    <source>
        <dbReference type="SAM" id="Coils"/>
    </source>
</evidence>
<feature type="coiled-coil region" evidence="3">
    <location>
        <begin position="98"/>
        <end position="156"/>
    </location>
</feature>
<evidence type="ECO:0000259" key="6">
    <source>
        <dbReference type="Pfam" id="PF25967"/>
    </source>
</evidence>
<reference evidence="7 8" key="1">
    <citation type="submission" date="2024-09" db="EMBL/GenBank/DDBJ databases">
        <authorList>
            <person name="Sun Q."/>
            <person name="Mori K."/>
        </authorList>
    </citation>
    <scope>NUCLEOTIDE SEQUENCE [LARGE SCALE GENOMIC DNA]</scope>
    <source>
        <strain evidence="7 8">CCM 7765</strain>
    </source>
</reference>
<feature type="domain" description="Multidrug resistance protein MdtA-like C-terminal permuted SH3" evidence="6">
    <location>
        <begin position="297"/>
        <end position="356"/>
    </location>
</feature>
<dbReference type="PANTHER" id="PTHR30158:SF23">
    <property type="entry name" value="MULTIDRUG RESISTANCE PROTEIN MEXA"/>
    <property type="match status" value="1"/>
</dbReference>
<dbReference type="PANTHER" id="PTHR30158">
    <property type="entry name" value="ACRA/E-RELATED COMPONENT OF DRUG EFFLUX TRANSPORTER"/>
    <property type="match status" value="1"/>
</dbReference>
<protein>
    <submittedName>
        <fullName evidence="7">Efflux RND transporter periplasmic adaptor subunit</fullName>
    </submittedName>
</protein>
<feature type="domain" description="Multidrug resistance protein MdtA-like beta-barrel" evidence="5">
    <location>
        <begin position="208"/>
        <end position="284"/>
    </location>
</feature>
<accession>A0ABV6HPU6</accession>
<dbReference type="Pfam" id="PF25917">
    <property type="entry name" value="BSH_RND"/>
    <property type="match status" value="1"/>
</dbReference>
<evidence type="ECO:0000259" key="4">
    <source>
        <dbReference type="Pfam" id="PF25917"/>
    </source>
</evidence>
<gene>
    <name evidence="7" type="ORF">ACFFI0_20370</name>
</gene>
<evidence type="ECO:0000313" key="8">
    <source>
        <dbReference type="Proteomes" id="UP001589774"/>
    </source>
</evidence>
<organism evidence="7 8">
    <name type="scientific">Olivibacter oleidegradans</name>
    <dbReference type="NCBI Taxonomy" id="760123"/>
    <lineage>
        <taxon>Bacteria</taxon>
        <taxon>Pseudomonadati</taxon>
        <taxon>Bacteroidota</taxon>
        <taxon>Sphingobacteriia</taxon>
        <taxon>Sphingobacteriales</taxon>
        <taxon>Sphingobacteriaceae</taxon>
        <taxon>Olivibacter</taxon>
    </lineage>
</organism>
<dbReference type="InterPro" id="IPR058626">
    <property type="entry name" value="MdtA-like_b-barrel"/>
</dbReference>
<dbReference type="EMBL" id="JBHLWO010000002">
    <property type="protein sequence ID" value="MFC0320692.1"/>
    <property type="molecule type" value="Genomic_DNA"/>
</dbReference>